<keyword evidence="7" id="KW-0812">Transmembrane</keyword>
<feature type="transmembrane region" description="Helical" evidence="7">
    <location>
        <begin position="12"/>
        <end position="33"/>
    </location>
</feature>
<evidence type="ECO:0000259" key="9">
    <source>
        <dbReference type="Pfam" id="PF10502"/>
    </source>
</evidence>
<dbReference type="PRINTS" id="PR00727">
    <property type="entry name" value="LEADERPTASE"/>
</dbReference>
<evidence type="ECO:0000256" key="8">
    <source>
        <dbReference type="RuleBase" id="RU362042"/>
    </source>
</evidence>
<evidence type="ECO:0000256" key="3">
    <source>
        <dbReference type="ARBA" id="ARBA00009370"/>
    </source>
</evidence>
<evidence type="ECO:0000256" key="4">
    <source>
        <dbReference type="ARBA" id="ARBA00013208"/>
    </source>
</evidence>
<keyword evidence="11" id="KW-1185">Reference proteome</keyword>
<evidence type="ECO:0000313" key="10">
    <source>
        <dbReference type="EMBL" id="MFC4076554.1"/>
    </source>
</evidence>
<evidence type="ECO:0000256" key="5">
    <source>
        <dbReference type="ARBA" id="ARBA00022670"/>
    </source>
</evidence>
<dbReference type="GO" id="GO:0009003">
    <property type="term" value="F:signal peptidase activity"/>
    <property type="evidence" value="ECO:0007669"/>
    <property type="project" value="UniProtKB-EC"/>
</dbReference>
<dbReference type="EC" id="3.4.21.89" evidence="4 7"/>
<dbReference type="InterPro" id="IPR019533">
    <property type="entry name" value="Peptidase_S26"/>
</dbReference>
<reference evidence="11" key="1">
    <citation type="journal article" date="2019" name="Int. J. Syst. Evol. Microbiol.">
        <title>The Global Catalogue of Microorganisms (GCM) 10K type strain sequencing project: providing services to taxonomists for standard genome sequencing and annotation.</title>
        <authorList>
            <consortium name="The Broad Institute Genomics Platform"/>
            <consortium name="The Broad Institute Genome Sequencing Center for Infectious Disease"/>
            <person name="Wu L."/>
            <person name="Ma J."/>
        </authorList>
    </citation>
    <scope>NUCLEOTIDE SEQUENCE [LARGE SCALE GENOMIC DNA]</scope>
    <source>
        <strain evidence="11">IBRC-M 10813</strain>
    </source>
</reference>
<proteinExistence type="inferred from homology"/>
<comment type="catalytic activity">
    <reaction evidence="1 7">
        <text>Cleavage of hydrophobic, N-terminal signal or leader sequences from secreted and periplasmic proteins.</text>
        <dbReference type="EC" id="3.4.21.89"/>
    </reaction>
</comment>
<dbReference type="PANTHER" id="PTHR43390">
    <property type="entry name" value="SIGNAL PEPTIDASE I"/>
    <property type="match status" value="1"/>
</dbReference>
<gene>
    <name evidence="10" type="primary">lepB</name>
    <name evidence="10" type="ORF">ACFOUO_06980</name>
</gene>
<dbReference type="InterPro" id="IPR019757">
    <property type="entry name" value="Pept_S26A_signal_pept_1_Lys-AS"/>
</dbReference>
<comment type="subcellular location">
    <subcellularLocation>
        <location evidence="2">Cell membrane</location>
        <topology evidence="2">Single-pass type II membrane protein</topology>
    </subcellularLocation>
    <subcellularLocation>
        <location evidence="8">Membrane</location>
        <topology evidence="8">Single-pass type II membrane protein</topology>
    </subcellularLocation>
</comment>
<comment type="similarity">
    <text evidence="3 8">Belongs to the peptidase S26 family.</text>
</comment>
<dbReference type="InterPro" id="IPR000223">
    <property type="entry name" value="Pept_S26A_signal_pept_1"/>
</dbReference>
<evidence type="ECO:0000256" key="2">
    <source>
        <dbReference type="ARBA" id="ARBA00004401"/>
    </source>
</evidence>
<feature type="domain" description="Peptidase S26" evidence="9">
    <location>
        <begin position="13"/>
        <end position="154"/>
    </location>
</feature>
<comment type="caution">
    <text evidence="10">The sequence shown here is derived from an EMBL/GenBank/DDBJ whole genome shotgun (WGS) entry which is preliminary data.</text>
</comment>
<keyword evidence="5 7" id="KW-0645">Protease</keyword>
<dbReference type="NCBIfam" id="TIGR02227">
    <property type="entry name" value="sigpep_I_bact"/>
    <property type="match status" value="1"/>
</dbReference>
<keyword evidence="6 7" id="KW-0378">Hydrolase</keyword>
<dbReference type="PROSITE" id="PS00760">
    <property type="entry name" value="SPASE_I_2"/>
    <property type="match status" value="1"/>
</dbReference>
<dbReference type="PROSITE" id="PS00501">
    <property type="entry name" value="SPASE_I_1"/>
    <property type="match status" value="1"/>
</dbReference>
<evidence type="ECO:0000313" key="11">
    <source>
        <dbReference type="Proteomes" id="UP001595843"/>
    </source>
</evidence>
<name>A0ABV8JGV3_9BACL</name>
<evidence type="ECO:0000256" key="1">
    <source>
        <dbReference type="ARBA" id="ARBA00000677"/>
    </source>
</evidence>
<dbReference type="EMBL" id="JBHSAP010000009">
    <property type="protein sequence ID" value="MFC4076554.1"/>
    <property type="molecule type" value="Genomic_DNA"/>
</dbReference>
<dbReference type="RefSeq" id="WP_380703601.1">
    <property type="nucleotide sequence ID" value="NZ_JBHSAP010000009.1"/>
</dbReference>
<keyword evidence="7" id="KW-1133">Transmembrane helix</keyword>
<evidence type="ECO:0000256" key="6">
    <source>
        <dbReference type="ARBA" id="ARBA00022801"/>
    </source>
</evidence>
<evidence type="ECO:0000256" key="7">
    <source>
        <dbReference type="RuleBase" id="RU003993"/>
    </source>
</evidence>
<dbReference type="InterPro" id="IPR036286">
    <property type="entry name" value="LexA/Signal_pep-like_sf"/>
</dbReference>
<sequence length="158" mass="17894">MDLSRKTIWITLLLALAVIVIGFVIFNSFYTFYRVNGTSMEPTLKNGEIYLVDKGNQSIERGDIIVFHSSPDNLTFIKRVIGLPGEKVAIHENRVYINGKILPEPYIRNHPAIEKHKSVTVPPDHVYVLGDDRVKSVDSRQIGPIFKEKIIGTFDTGR</sequence>
<dbReference type="CDD" id="cd06530">
    <property type="entry name" value="S26_SPase_I"/>
    <property type="match status" value="1"/>
</dbReference>
<organism evidence="10 11">
    <name type="scientific">Salinithrix halophila</name>
    <dbReference type="NCBI Taxonomy" id="1485204"/>
    <lineage>
        <taxon>Bacteria</taxon>
        <taxon>Bacillati</taxon>
        <taxon>Bacillota</taxon>
        <taxon>Bacilli</taxon>
        <taxon>Bacillales</taxon>
        <taxon>Thermoactinomycetaceae</taxon>
        <taxon>Salinithrix</taxon>
    </lineage>
</organism>
<dbReference type="InterPro" id="IPR019756">
    <property type="entry name" value="Pept_S26A_signal_pept_1_Ser-AS"/>
</dbReference>
<dbReference type="PANTHER" id="PTHR43390:SF1">
    <property type="entry name" value="CHLOROPLAST PROCESSING PEPTIDASE"/>
    <property type="match status" value="1"/>
</dbReference>
<accession>A0ABV8JGV3</accession>
<protein>
    <recommendedName>
        <fullName evidence="4 7">Signal peptidase I</fullName>
        <ecNumber evidence="4 7">3.4.21.89</ecNumber>
    </recommendedName>
</protein>
<dbReference type="Pfam" id="PF10502">
    <property type="entry name" value="Peptidase_S26"/>
    <property type="match status" value="1"/>
</dbReference>
<dbReference type="Gene3D" id="2.10.109.10">
    <property type="entry name" value="Umud Fragment, subunit A"/>
    <property type="match status" value="1"/>
</dbReference>
<dbReference type="SUPFAM" id="SSF51306">
    <property type="entry name" value="LexA/Signal peptidase"/>
    <property type="match status" value="1"/>
</dbReference>
<dbReference type="Proteomes" id="UP001595843">
    <property type="component" value="Unassembled WGS sequence"/>
</dbReference>
<keyword evidence="7" id="KW-0472">Membrane</keyword>